<dbReference type="Pfam" id="PF13564">
    <property type="entry name" value="DoxX_2"/>
    <property type="match status" value="1"/>
</dbReference>
<name>A0A1I2EP59_9BACL</name>
<comment type="subcellular location">
    <subcellularLocation>
        <location evidence="1">Membrane</location>
        <topology evidence="1">Multi-pass membrane protein</topology>
    </subcellularLocation>
</comment>
<dbReference type="AlphaFoldDB" id="A0A1I2EP59"/>
<keyword evidence="7" id="KW-1185">Reference proteome</keyword>
<gene>
    <name evidence="6" type="ORF">SAMN04487969_109242</name>
</gene>
<dbReference type="Proteomes" id="UP000183410">
    <property type="component" value="Unassembled WGS sequence"/>
</dbReference>
<proteinExistence type="predicted"/>
<protein>
    <submittedName>
        <fullName evidence="6">Uncharacterized membrane protein</fullName>
    </submittedName>
</protein>
<keyword evidence="2 5" id="KW-0812">Transmembrane</keyword>
<evidence type="ECO:0000313" key="7">
    <source>
        <dbReference type="Proteomes" id="UP000183410"/>
    </source>
</evidence>
<dbReference type="PANTHER" id="PTHR36974:SF1">
    <property type="entry name" value="DOXX FAMILY MEMBRANE PROTEIN"/>
    <property type="match status" value="1"/>
</dbReference>
<evidence type="ECO:0000256" key="4">
    <source>
        <dbReference type="ARBA" id="ARBA00023136"/>
    </source>
</evidence>
<evidence type="ECO:0000313" key="6">
    <source>
        <dbReference type="EMBL" id="SFE94228.1"/>
    </source>
</evidence>
<dbReference type="EMBL" id="FONN01000009">
    <property type="protein sequence ID" value="SFE94228.1"/>
    <property type="molecule type" value="Genomic_DNA"/>
</dbReference>
<feature type="transmembrane region" description="Helical" evidence="5">
    <location>
        <begin position="31"/>
        <end position="48"/>
    </location>
</feature>
<dbReference type="InterPro" id="IPR032808">
    <property type="entry name" value="DoxX"/>
</dbReference>
<dbReference type="GO" id="GO:0016020">
    <property type="term" value="C:membrane"/>
    <property type="evidence" value="ECO:0007669"/>
    <property type="project" value="UniProtKB-SubCell"/>
</dbReference>
<organism evidence="6 7">
    <name type="scientific">Paenibacillus algorifonticola</name>
    <dbReference type="NCBI Taxonomy" id="684063"/>
    <lineage>
        <taxon>Bacteria</taxon>
        <taxon>Bacillati</taxon>
        <taxon>Bacillota</taxon>
        <taxon>Bacilli</taxon>
        <taxon>Bacillales</taxon>
        <taxon>Paenibacillaceae</taxon>
        <taxon>Paenibacillus</taxon>
    </lineage>
</organism>
<sequence>MAPFIALVASFLLFRIVGLLGISYFDDWHTSLQGAVAVMFLLSASAHWGKRRNDLIRMVPPAFPKKEWIVTVTGWLEIAGAIGVCLPAFSLAASIGLTLMLIAMFPANIYAAREKMTIGGRPVPKLPFRAVLQLVFIAAILLASPLFGQ</sequence>
<feature type="transmembrane region" description="Helical" evidence="5">
    <location>
        <begin position="131"/>
        <end position="148"/>
    </location>
</feature>
<evidence type="ECO:0000256" key="3">
    <source>
        <dbReference type="ARBA" id="ARBA00022989"/>
    </source>
</evidence>
<feature type="transmembrane region" description="Helical" evidence="5">
    <location>
        <begin position="95"/>
        <end position="111"/>
    </location>
</feature>
<evidence type="ECO:0000256" key="1">
    <source>
        <dbReference type="ARBA" id="ARBA00004141"/>
    </source>
</evidence>
<dbReference type="OrthoDB" id="129693at2"/>
<keyword evidence="3 5" id="KW-1133">Transmembrane helix</keyword>
<evidence type="ECO:0000256" key="2">
    <source>
        <dbReference type="ARBA" id="ARBA00022692"/>
    </source>
</evidence>
<evidence type="ECO:0000256" key="5">
    <source>
        <dbReference type="SAM" id="Phobius"/>
    </source>
</evidence>
<dbReference type="PANTHER" id="PTHR36974">
    <property type="entry name" value="MEMBRANE PROTEIN-RELATED"/>
    <property type="match status" value="1"/>
</dbReference>
<accession>A0A1I2EP59</accession>
<dbReference type="RefSeq" id="WP_046231894.1">
    <property type="nucleotide sequence ID" value="NZ_FONN01000009.1"/>
</dbReference>
<reference evidence="7" key="1">
    <citation type="submission" date="2016-10" db="EMBL/GenBank/DDBJ databases">
        <authorList>
            <person name="Varghese N."/>
            <person name="Submissions S."/>
        </authorList>
    </citation>
    <scope>NUCLEOTIDE SEQUENCE [LARGE SCALE GENOMIC DNA]</scope>
    <source>
        <strain evidence="7">CGMCC 1.10223</strain>
    </source>
</reference>
<keyword evidence="4 5" id="KW-0472">Membrane</keyword>